<dbReference type="Pfam" id="PF03237">
    <property type="entry name" value="Terminase_6N"/>
    <property type="match status" value="1"/>
</dbReference>
<name>Q2G3M0_NOVAD</name>
<sequence length="440" mass="48265">MTDGPLVEWVPEVDADEIGSLIKRINEREIEEWPHDWAVWGRQSQQAPPSDWRVWLVMAGRGFGKTRLGAEWVRKIAEEDPEARIALVGASLHEARSVMVEGESGLLSIDAPWRRPVFESSVRRLVWPNGAQAFLYSAGEPESLRGPQHSHAWCDEIAKWDNGSNRAMATWDNLLMGLRLGRDPRLVATTTPRPVPLVARIMDEGDDVVVTRGSTFENQDNLPRRFVEAMRRTFGGTTLGRQELLGEMIEDLVGALWSRALIENAREDAAPAMTRVVVGVDPPASAHGDACGIIVCGIGDDRIARVLADCSVEQASPERWARAVANAARAWSADRVVAEANQGGEMVAAVLRAAEASLPLRLVHASRGKAARAEPVAALYEAGRVRHAGMFPQLEDELCGLMPGGEYQGPGRSPDRADACVWALTELMLGQTAEPRIWFD</sequence>
<dbReference type="eggNOG" id="COG5323">
    <property type="taxonomic scope" value="Bacteria"/>
</dbReference>
<dbReference type="Pfam" id="PF17289">
    <property type="entry name" value="Terminase_6C"/>
    <property type="match status" value="1"/>
</dbReference>
<keyword evidence="4" id="KW-1185">Reference proteome</keyword>
<proteinExistence type="predicted"/>
<feature type="domain" description="Terminase large subunit gp17-like C-terminal" evidence="2">
    <location>
        <begin position="278"/>
        <end position="425"/>
    </location>
</feature>
<keyword evidence="1" id="KW-1188">Viral release from host cell</keyword>
<dbReference type="AlphaFoldDB" id="Q2G3M0"/>
<dbReference type="Gene3D" id="3.30.420.240">
    <property type="match status" value="1"/>
</dbReference>
<gene>
    <name evidence="3" type="ordered locus">Saro_3118</name>
</gene>
<reference evidence="4" key="1">
    <citation type="submission" date="2006-01" db="EMBL/GenBank/DDBJ databases">
        <title>Complete sequence of Novosphingobium aromaticivorans DSM 12444.</title>
        <authorList>
            <consortium name="US DOE Joint Genome Institute"/>
            <person name="Copeland A."/>
            <person name="Lucas S."/>
            <person name="Lapidus A."/>
            <person name="Barry K."/>
            <person name="Detter J.C."/>
            <person name="Glavina T."/>
            <person name="Hammon N."/>
            <person name="Israni S."/>
            <person name="Pitluck S."/>
            <person name="Chain P."/>
            <person name="Malfatti S."/>
            <person name="Shin M."/>
            <person name="Vergez L."/>
            <person name="Schmutz J."/>
            <person name="Larimer F."/>
            <person name="Land M."/>
            <person name="Kyrpides N."/>
            <person name="Ivanova N."/>
            <person name="Fredrickson J."/>
            <person name="Balkwill D."/>
            <person name="Romine M.F."/>
            <person name="Richardson P."/>
        </authorList>
    </citation>
    <scope>NUCLEOTIDE SEQUENCE [LARGE SCALE GENOMIC DNA]</scope>
    <source>
        <strain evidence="4">ATCC 700278 / DSM 12444 / CCUG 56034 / CIP 105152 / NBRC 16084 / F199</strain>
    </source>
</reference>
<dbReference type="InterPro" id="IPR035421">
    <property type="entry name" value="Terminase_6C"/>
</dbReference>
<dbReference type="Proteomes" id="UP000009134">
    <property type="component" value="Chromosome"/>
</dbReference>
<evidence type="ECO:0000313" key="4">
    <source>
        <dbReference type="Proteomes" id="UP000009134"/>
    </source>
</evidence>
<evidence type="ECO:0000256" key="1">
    <source>
        <dbReference type="ARBA" id="ARBA00022612"/>
    </source>
</evidence>
<dbReference type="STRING" id="279238.Saro_3118"/>
<dbReference type="InterPro" id="IPR027417">
    <property type="entry name" value="P-loop_NTPase"/>
</dbReference>
<dbReference type="HOGENOM" id="CLU_034922_0_0_5"/>
<protein>
    <recommendedName>
        <fullName evidence="2">Terminase large subunit gp17-like C-terminal domain-containing protein</fullName>
    </recommendedName>
</protein>
<dbReference type="RefSeq" id="WP_011446757.1">
    <property type="nucleotide sequence ID" value="NC_007794.1"/>
</dbReference>
<dbReference type="Gene3D" id="3.40.50.300">
    <property type="entry name" value="P-loop containing nucleotide triphosphate hydrolases"/>
    <property type="match status" value="1"/>
</dbReference>
<evidence type="ECO:0000259" key="2">
    <source>
        <dbReference type="Pfam" id="PF17289"/>
    </source>
</evidence>
<organism evidence="3 4">
    <name type="scientific">Novosphingobium aromaticivorans (strain ATCC 700278 / DSM 12444 / CCUG 56034 / CIP 105152 / NBRC 16084 / F199)</name>
    <dbReference type="NCBI Taxonomy" id="279238"/>
    <lineage>
        <taxon>Bacteria</taxon>
        <taxon>Pseudomonadati</taxon>
        <taxon>Pseudomonadota</taxon>
        <taxon>Alphaproteobacteria</taxon>
        <taxon>Sphingomonadales</taxon>
        <taxon>Sphingomonadaceae</taxon>
        <taxon>Novosphingobium</taxon>
    </lineage>
</organism>
<dbReference type="EMBL" id="CP000248">
    <property type="protein sequence ID" value="ABD27553.1"/>
    <property type="molecule type" value="Genomic_DNA"/>
</dbReference>
<evidence type="ECO:0000313" key="3">
    <source>
        <dbReference type="EMBL" id="ABD27553.1"/>
    </source>
</evidence>
<accession>Q2G3M0</accession>
<dbReference type="KEGG" id="nar:Saro_3118"/>